<dbReference type="InterPro" id="IPR027417">
    <property type="entry name" value="P-loop_NTPase"/>
</dbReference>
<dbReference type="InterPro" id="IPR014001">
    <property type="entry name" value="Helicase_ATP-bd"/>
</dbReference>
<dbReference type="SUPFAM" id="SSF52540">
    <property type="entry name" value="P-loop containing nucleoside triphosphate hydrolases"/>
    <property type="match status" value="1"/>
</dbReference>
<gene>
    <name evidence="3" type="ORF">SAMN05216431_10231</name>
</gene>
<dbReference type="SMART" id="SM00382">
    <property type="entry name" value="AAA"/>
    <property type="match status" value="1"/>
</dbReference>
<dbReference type="PROSITE" id="PS51194">
    <property type="entry name" value="HELICASE_CTER"/>
    <property type="match status" value="1"/>
</dbReference>
<dbReference type="GO" id="GO:0004386">
    <property type="term" value="F:helicase activity"/>
    <property type="evidence" value="ECO:0007669"/>
    <property type="project" value="UniProtKB-KW"/>
</dbReference>
<evidence type="ECO:0000259" key="2">
    <source>
        <dbReference type="PROSITE" id="PS51194"/>
    </source>
</evidence>
<keyword evidence="3" id="KW-0378">Hydrolase</keyword>
<evidence type="ECO:0000259" key="1">
    <source>
        <dbReference type="PROSITE" id="PS51192"/>
    </source>
</evidence>
<evidence type="ECO:0000313" key="4">
    <source>
        <dbReference type="Proteomes" id="UP000182089"/>
    </source>
</evidence>
<dbReference type="PROSITE" id="PS51192">
    <property type="entry name" value="HELICASE_ATP_BIND_1"/>
    <property type="match status" value="1"/>
</dbReference>
<dbReference type="InterPro" id="IPR050742">
    <property type="entry name" value="Helicase_Restrict-Modif_Enz"/>
</dbReference>
<dbReference type="Pfam" id="PF00271">
    <property type="entry name" value="Helicase_C"/>
    <property type="match status" value="1"/>
</dbReference>
<dbReference type="SMART" id="SM00490">
    <property type="entry name" value="HELICc"/>
    <property type="match status" value="1"/>
</dbReference>
<dbReference type="SMART" id="SM00487">
    <property type="entry name" value="DEXDc"/>
    <property type="match status" value="1"/>
</dbReference>
<proteinExistence type="predicted"/>
<keyword evidence="3" id="KW-0067">ATP-binding</keyword>
<sequence length="473" mass="54160">MTFKLRSYQKECLDSVYRSLRKGNKCIVVQSPPRTGKTVIMAEIARRTTAKGNRILFIVHRKEIVDQVKKTFAEQSVKPEFCQIGMVQTFTRNINRLAKPDVILVDEAHHALAKTYVKVLDAFPNAVKLLFTATPVRMGRLQLDQIATDLVEGKQIQELMDTGFLAPFRYFARKKIDDDKLKKSSTGDFTVGSMTDAIEKGIYQAVVSEYRKRVDGKQAVVYWFSVETAKLCAQAFKDAGISAEEIDGTTPPDVRDKIVNDFRDGKVKILTNVNLFTEGIDLPNVDCVIMARPTQSLALYLQFAMRCLNPRNGKTATIIDMVGNWERHGLPSEERDWAEMMHTKARRQKNVDGPTVCQCPECMAVWNTKAVRENGNTCLDPFCRYNPVIPPPKRKIHVAEGEIEEIDTAEQKRRRFAEKYMKQQIRKNLGDKDLWDLQNYQECLQYAMLKGWKRGWAYHYAKNHNLPGLPGRR</sequence>
<comment type="caution">
    <text evidence="3">The sequence shown here is derived from an EMBL/GenBank/DDBJ whole genome shotgun (WGS) entry which is preliminary data.</text>
</comment>
<name>A0ABY1A9G1_9LACO</name>
<dbReference type="InterPro" id="IPR006935">
    <property type="entry name" value="Helicase/UvrB_N"/>
</dbReference>
<keyword evidence="3" id="KW-0347">Helicase</keyword>
<keyword evidence="3" id="KW-0547">Nucleotide-binding</keyword>
<reference evidence="3 4" key="1">
    <citation type="submission" date="2016-10" db="EMBL/GenBank/DDBJ databases">
        <authorList>
            <person name="Varghese N."/>
            <person name="Submissions S."/>
        </authorList>
    </citation>
    <scope>NUCLEOTIDE SEQUENCE [LARGE SCALE GENOMIC DNA]</scope>
    <source>
        <strain evidence="3 4">WC1T17</strain>
    </source>
</reference>
<feature type="domain" description="Helicase C-terminal" evidence="2">
    <location>
        <begin position="206"/>
        <end position="361"/>
    </location>
</feature>
<dbReference type="Pfam" id="PF04851">
    <property type="entry name" value="ResIII"/>
    <property type="match status" value="1"/>
</dbReference>
<accession>A0ABY1A9G1</accession>
<organism evidence="3 4">
    <name type="scientific">Ligilactobacillus ruminis</name>
    <dbReference type="NCBI Taxonomy" id="1623"/>
    <lineage>
        <taxon>Bacteria</taxon>
        <taxon>Bacillati</taxon>
        <taxon>Bacillota</taxon>
        <taxon>Bacilli</taxon>
        <taxon>Lactobacillales</taxon>
        <taxon>Lactobacillaceae</taxon>
        <taxon>Ligilactobacillus</taxon>
    </lineage>
</organism>
<dbReference type="InterPro" id="IPR003593">
    <property type="entry name" value="AAA+_ATPase"/>
</dbReference>
<dbReference type="Gene3D" id="3.40.50.300">
    <property type="entry name" value="P-loop containing nucleotide triphosphate hydrolases"/>
    <property type="match status" value="2"/>
</dbReference>
<dbReference type="InterPro" id="IPR001650">
    <property type="entry name" value="Helicase_C-like"/>
</dbReference>
<dbReference type="PANTHER" id="PTHR47396">
    <property type="entry name" value="TYPE I RESTRICTION ENZYME ECOKI R PROTEIN"/>
    <property type="match status" value="1"/>
</dbReference>
<dbReference type="PANTHER" id="PTHR47396:SF1">
    <property type="entry name" value="ATP-DEPENDENT HELICASE IRC3-RELATED"/>
    <property type="match status" value="1"/>
</dbReference>
<dbReference type="EMBL" id="FOCC01000002">
    <property type="protein sequence ID" value="SEM38884.1"/>
    <property type="molecule type" value="Genomic_DNA"/>
</dbReference>
<feature type="domain" description="Helicase ATP-binding" evidence="1">
    <location>
        <begin position="18"/>
        <end position="153"/>
    </location>
</feature>
<protein>
    <submittedName>
        <fullName evidence="3">Superfamily II DNA or RNA helicase</fullName>
    </submittedName>
</protein>
<evidence type="ECO:0000313" key="3">
    <source>
        <dbReference type="EMBL" id="SEM38884.1"/>
    </source>
</evidence>
<dbReference type="Proteomes" id="UP000182089">
    <property type="component" value="Unassembled WGS sequence"/>
</dbReference>